<name>A0A7L0VAF7_9PASE</name>
<feature type="non-terminal residue" evidence="10">
    <location>
        <position position="559"/>
    </location>
</feature>
<dbReference type="OrthoDB" id="2538017at2759"/>
<evidence type="ECO:0000256" key="1">
    <source>
        <dbReference type="ARBA" id="ARBA00004567"/>
    </source>
</evidence>
<evidence type="ECO:0000256" key="4">
    <source>
        <dbReference type="ARBA" id="ARBA00022927"/>
    </source>
</evidence>
<dbReference type="GO" id="GO:0017056">
    <property type="term" value="F:structural constituent of nuclear pore"/>
    <property type="evidence" value="ECO:0007669"/>
    <property type="project" value="InterPro"/>
</dbReference>
<dbReference type="EMBL" id="VXAX01003964">
    <property type="protein sequence ID" value="NXL75818.1"/>
    <property type="molecule type" value="Genomic_DNA"/>
</dbReference>
<organism evidence="10 11">
    <name type="scientific">Leptocoma aspasia</name>
    <dbReference type="NCBI Taxonomy" id="2585812"/>
    <lineage>
        <taxon>Eukaryota</taxon>
        <taxon>Metazoa</taxon>
        <taxon>Chordata</taxon>
        <taxon>Craniata</taxon>
        <taxon>Vertebrata</taxon>
        <taxon>Euteleostomi</taxon>
        <taxon>Archelosauria</taxon>
        <taxon>Archosauria</taxon>
        <taxon>Dinosauria</taxon>
        <taxon>Saurischia</taxon>
        <taxon>Theropoda</taxon>
        <taxon>Coelurosauria</taxon>
        <taxon>Aves</taxon>
        <taxon>Neognathae</taxon>
        <taxon>Neoaves</taxon>
        <taxon>Telluraves</taxon>
        <taxon>Australaves</taxon>
        <taxon>Passeriformes</taxon>
        <taxon>Passeroidea</taxon>
        <taxon>Nectariniidae</taxon>
        <taxon>Leptocoma</taxon>
    </lineage>
</organism>
<sequence>SSTGGLNFGTLGSSTATATTSAPSLGFGSGLFGSKSTTGFTLGSTSTGRKEFLVITAFGFLLGTPATTSAATTGFSLGFNKPAASATPFALPVTSTSAGGLSLSSALTSTPAAGTTGFTLNLGGTTAPTTTASTGLSLGGALAGLGGSLFQNTSTAATGLGQNALGLSLGTTAAPSTTANEGLGGIDFSSSSDKKSKDSKALKDENLPPVICQDVENLQKFVKEQKQVQEEISRMSSKAMLKVQEDIKALKQLLSVVASGLQRNILNIDKLKVETAQELKNAEIALRTQKTPPGLQHENTAPADYFRILVEQFEVQLQQYRQQIEELENHLATQANNSHITPQDLSMAMQKIYQTFVALAAQLQSIHENVKMLKDQYLGYRKSFLGDAMDVFEARRTEAKKWQSAPRVTTGPTPFSNIPNAAAVAMAATLTQQQQPATGPQPSLGVSFGTPFGSGIGTGLQSSGLGSSSLGGFGSSSAFGSSATGASSFGFGTTSKPSGSLSAGFGSSTTSGFNFSNPGITASAGLTFGVSNPASAGFGTGGQLLQLKKPPAGNKRGKR</sequence>
<evidence type="ECO:0000313" key="11">
    <source>
        <dbReference type="Proteomes" id="UP000558164"/>
    </source>
</evidence>
<keyword evidence="3" id="KW-0509">mRNA transport</keyword>
<keyword evidence="11" id="KW-1185">Reference proteome</keyword>
<feature type="region of interest" description="Disordered" evidence="9">
    <location>
        <begin position="180"/>
        <end position="202"/>
    </location>
</feature>
<dbReference type="AlphaFoldDB" id="A0A7L0VAF7"/>
<dbReference type="PANTHER" id="PTHR13437">
    <property type="entry name" value="NUCLEOPORIN P58/P45 NUCLEOPORIN-LIKE PROTEIN 1"/>
    <property type="match status" value="1"/>
</dbReference>
<keyword evidence="2" id="KW-0813">Transport</keyword>
<evidence type="ECO:0000256" key="7">
    <source>
        <dbReference type="ARBA" id="ARBA00023242"/>
    </source>
</evidence>
<evidence type="ECO:0000256" key="9">
    <source>
        <dbReference type="SAM" id="MobiDB-lite"/>
    </source>
</evidence>
<evidence type="ECO:0000256" key="5">
    <source>
        <dbReference type="ARBA" id="ARBA00023010"/>
    </source>
</evidence>
<feature type="coiled-coil region" evidence="8">
    <location>
        <begin position="310"/>
        <end position="337"/>
    </location>
</feature>
<comment type="subcellular location">
    <subcellularLocation>
        <location evidence="1">Nucleus</location>
        <location evidence="1">Nuclear pore complex</location>
    </subcellularLocation>
</comment>
<keyword evidence="7" id="KW-0539">Nucleus</keyword>
<evidence type="ECO:0000313" key="10">
    <source>
        <dbReference type="EMBL" id="NXL75818.1"/>
    </source>
</evidence>
<evidence type="ECO:0000256" key="8">
    <source>
        <dbReference type="SAM" id="Coils"/>
    </source>
</evidence>
<feature type="compositionally biased region" description="Basic and acidic residues" evidence="9">
    <location>
        <begin position="192"/>
        <end position="202"/>
    </location>
</feature>
<feature type="region of interest" description="Disordered" evidence="9">
    <location>
        <begin position="537"/>
        <end position="559"/>
    </location>
</feature>
<comment type="caution">
    <text evidence="10">The sequence shown here is derived from an EMBL/GenBank/DDBJ whole genome shotgun (WGS) entry which is preliminary data.</text>
</comment>
<dbReference type="InterPro" id="IPR024882">
    <property type="entry name" value="NUP58/p45/49"/>
</dbReference>
<gene>
    <name evidence="10" type="primary">Nup58</name>
    <name evidence="10" type="ORF">LEPASP_R03369</name>
</gene>
<dbReference type="GO" id="GO:0015031">
    <property type="term" value="P:protein transport"/>
    <property type="evidence" value="ECO:0007669"/>
    <property type="project" value="UniProtKB-KW"/>
</dbReference>
<evidence type="ECO:0000256" key="6">
    <source>
        <dbReference type="ARBA" id="ARBA00023132"/>
    </source>
</evidence>
<evidence type="ECO:0000256" key="2">
    <source>
        <dbReference type="ARBA" id="ARBA00022448"/>
    </source>
</evidence>
<keyword evidence="6" id="KW-0906">Nuclear pore complex</keyword>
<keyword evidence="8" id="KW-0175">Coiled coil</keyword>
<protein>
    <submittedName>
        <fullName evidence="10">NUP58 protein</fullName>
    </submittedName>
</protein>
<reference evidence="10 11" key="1">
    <citation type="submission" date="2019-09" db="EMBL/GenBank/DDBJ databases">
        <title>Bird 10,000 Genomes (B10K) Project - Family phase.</title>
        <authorList>
            <person name="Zhang G."/>
        </authorList>
    </citation>
    <scope>NUCLEOTIDE SEQUENCE [LARGE SCALE GENOMIC DNA]</scope>
    <source>
        <strain evidence="10">B10K-DU-001-35</strain>
        <tissue evidence="10">Muscle</tissue>
    </source>
</reference>
<dbReference type="GO" id="GO:0005643">
    <property type="term" value="C:nuclear pore"/>
    <property type="evidence" value="ECO:0007669"/>
    <property type="project" value="UniProtKB-SubCell"/>
</dbReference>
<keyword evidence="4" id="KW-0653">Protein transport</keyword>
<dbReference type="Gene3D" id="6.10.140.1350">
    <property type="match status" value="1"/>
</dbReference>
<evidence type="ECO:0000256" key="3">
    <source>
        <dbReference type="ARBA" id="ARBA00022816"/>
    </source>
</evidence>
<dbReference type="GO" id="GO:0008139">
    <property type="term" value="F:nuclear localization sequence binding"/>
    <property type="evidence" value="ECO:0007669"/>
    <property type="project" value="InterPro"/>
</dbReference>
<dbReference type="GO" id="GO:0051028">
    <property type="term" value="P:mRNA transport"/>
    <property type="evidence" value="ECO:0007669"/>
    <property type="project" value="UniProtKB-KW"/>
</dbReference>
<proteinExistence type="predicted"/>
<dbReference type="Pfam" id="PF15967">
    <property type="entry name" value="Nucleoporin_FG2"/>
    <property type="match status" value="1"/>
</dbReference>
<keyword evidence="5" id="KW-0811">Translocation</keyword>
<dbReference type="Proteomes" id="UP000558164">
    <property type="component" value="Unassembled WGS sequence"/>
</dbReference>
<dbReference type="PANTHER" id="PTHR13437:SF2">
    <property type="entry name" value="NUCLEOPORIN P58_P45"/>
    <property type="match status" value="1"/>
</dbReference>
<accession>A0A7L0VAF7</accession>
<feature type="non-terminal residue" evidence="10">
    <location>
        <position position="1"/>
    </location>
</feature>